<gene>
    <name evidence="3" type="ORF">CYMTET_12498</name>
</gene>
<comment type="caution">
    <text evidence="3">The sequence shown here is derived from an EMBL/GenBank/DDBJ whole genome shotgun (WGS) entry which is preliminary data.</text>
</comment>
<evidence type="ECO:0000256" key="1">
    <source>
        <dbReference type="ARBA" id="ARBA00023172"/>
    </source>
</evidence>
<dbReference type="GO" id="GO:0015074">
    <property type="term" value="P:DNA integration"/>
    <property type="evidence" value="ECO:0007669"/>
    <property type="project" value="InterPro"/>
</dbReference>
<sequence length="353" mass="39013">MRASIWRQDRDDWMLHPALWHELDVELGPFTLDACVAPSRANAYCALSWSREEDARVQAFDGHNTWGNLPFNIMLDILRNFLRCKRRQQLGTSGTFLTEAQRYEGATLADNTKGTYSTGAKAFITFCVYFACLGCMAPLLPATDETLILFITFSSWFVSPDSIKRFCWAKPSKSVVPLTLRNLADMAKQLNFQDINSLSLWATILVGFFGLFRKDNLTEGKAGAWNSRASLVRDDVIFSEDGETVWLRVRYSKTIQCGERCHWVPLRRVPGSALCPVVALRALMIATAGRAGESALFVIEKGTGKKTQLVPMGHGDLVKGLKALAAAVGLNPGDYAGHSLRRGGATAALQLDV</sequence>
<name>A0AAE0GLJ8_9CHLO</name>
<keyword evidence="4" id="KW-1185">Reference proteome</keyword>
<keyword evidence="2" id="KW-1133">Transmembrane helix</keyword>
<reference evidence="3 4" key="1">
    <citation type="journal article" date="2015" name="Genome Biol. Evol.">
        <title>Comparative Genomics of a Bacterivorous Green Alga Reveals Evolutionary Causalities and Consequences of Phago-Mixotrophic Mode of Nutrition.</title>
        <authorList>
            <person name="Burns J.A."/>
            <person name="Paasch A."/>
            <person name="Narechania A."/>
            <person name="Kim E."/>
        </authorList>
    </citation>
    <scope>NUCLEOTIDE SEQUENCE [LARGE SCALE GENOMIC DNA]</scope>
    <source>
        <strain evidence="3 4">PLY_AMNH</strain>
    </source>
</reference>
<dbReference type="GO" id="GO:0006310">
    <property type="term" value="P:DNA recombination"/>
    <property type="evidence" value="ECO:0007669"/>
    <property type="project" value="UniProtKB-KW"/>
</dbReference>
<dbReference type="AlphaFoldDB" id="A0AAE0GLJ8"/>
<dbReference type="SUPFAM" id="SSF56349">
    <property type="entry name" value="DNA breaking-rejoining enzymes"/>
    <property type="match status" value="1"/>
</dbReference>
<keyword evidence="2" id="KW-0472">Membrane</keyword>
<dbReference type="Gene3D" id="1.10.443.10">
    <property type="entry name" value="Intergrase catalytic core"/>
    <property type="match status" value="1"/>
</dbReference>
<dbReference type="PANTHER" id="PTHR34605">
    <property type="entry name" value="PHAGE_INTEGRASE DOMAIN-CONTAINING PROTEIN"/>
    <property type="match status" value="1"/>
</dbReference>
<evidence type="ECO:0000313" key="4">
    <source>
        <dbReference type="Proteomes" id="UP001190700"/>
    </source>
</evidence>
<keyword evidence="2" id="KW-0812">Transmembrane</keyword>
<dbReference type="GO" id="GO:0003677">
    <property type="term" value="F:DNA binding"/>
    <property type="evidence" value="ECO:0007669"/>
    <property type="project" value="InterPro"/>
</dbReference>
<dbReference type="Proteomes" id="UP001190700">
    <property type="component" value="Unassembled WGS sequence"/>
</dbReference>
<dbReference type="PANTHER" id="PTHR34605:SF5">
    <property type="entry name" value="INTEGRASE_RECOMBINASE XERD HOMOLOG"/>
    <property type="match status" value="1"/>
</dbReference>
<accession>A0AAE0GLJ8</accession>
<proteinExistence type="predicted"/>
<dbReference type="EMBL" id="LGRX02004755">
    <property type="protein sequence ID" value="KAK3279636.1"/>
    <property type="molecule type" value="Genomic_DNA"/>
</dbReference>
<evidence type="ECO:0008006" key="5">
    <source>
        <dbReference type="Google" id="ProtNLM"/>
    </source>
</evidence>
<protein>
    <recommendedName>
        <fullName evidence="5">Tyr recombinase domain-containing protein</fullName>
    </recommendedName>
</protein>
<dbReference type="InterPro" id="IPR052925">
    <property type="entry name" value="Phage_Integrase-like_Recomb"/>
</dbReference>
<feature type="transmembrane region" description="Helical" evidence="2">
    <location>
        <begin position="122"/>
        <end position="140"/>
    </location>
</feature>
<keyword evidence="1" id="KW-0233">DNA recombination</keyword>
<dbReference type="InterPro" id="IPR011010">
    <property type="entry name" value="DNA_brk_join_enz"/>
</dbReference>
<dbReference type="InterPro" id="IPR013762">
    <property type="entry name" value="Integrase-like_cat_sf"/>
</dbReference>
<feature type="transmembrane region" description="Helical" evidence="2">
    <location>
        <begin position="195"/>
        <end position="212"/>
    </location>
</feature>
<evidence type="ECO:0000313" key="3">
    <source>
        <dbReference type="EMBL" id="KAK3279636.1"/>
    </source>
</evidence>
<evidence type="ECO:0000256" key="2">
    <source>
        <dbReference type="SAM" id="Phobius"/>
    </source>
</evidence>
<organism evidence="3 4">
    <name type="scientific">Cymbomonas tetramitiformis</name>
    <dbReference type="NCBI Taxonomy" id="36881"/>
    <lineage>
        <taxon>Eukaryota</taxon>
        <taxon>Viridiplantae</taxon>
        <taxon>Chlorophyta</taxon>
        <taxon>Pyramimonadophyceae</taxon>
        <taxon>Pyramimonadales</taxon>
        <taxon>Pyramimonadaceae</taxon>
        <taxon>Cymbomonas</taxon>
    </lineage>
</organism>